<dbReference type="AlphaFoldDB" id="H8L6W9"/>
<reference evidence="2" key="1">
    <citation type="submission" date="2012-02" db="EMBL/GenBank/DDBJ databases">
        <title>The complete genome of Frateuria aurantia DSM 6220.</title>
        <authorList>
            <consortium name="US DOE Joint Genome Institute (JGI-PGF)"/>
            <person name="Lucas S."/>
            <person name="Copeland A."/>
            <person name="Lapidus A."/>
            <person name="Glavina del Rio T."/>
            <person name="Dalin E."/>
            <person name="Tice H."/>
            <person name="Bruce D."/>
            <person name="Goodwin L."/>
            <person name="Pitluck S."/>
            <person name="Peters L."/>
            <person name="Ovchinnikova G."/>
            <person name="Teshima H."/>
            <person name="Kyrpides N."/>
            <person name="Mavromatis K."/>
            <person name="Ivanova N."/>
            <person name="Brettin T."/>
            <person name="Detter J.C."/>
            <person name="Han C."/>
            <person name="Larimer F."/>
            <person name="Land M."/>
            <person name="Hauser L."/>
            <person name="Markowitz V."/>
            <person name="Cheng J.-F."/>
            <person name="Hugenholtz P."/>
            <person name="Woyke T."/>
            <person name="Wu D."/>
            <person name="Brambilla E."/>
            <person name="Klenk H.-P."/>
            <person name="Eisen J.A."/>
        </authorList>
    </citation>
    <scope>NUCLEOTIDE SEQUENCE</scope>
    <source>
        <strain evidence="2">DSM 6220</strain>
    </source>
</reference>
<keyword evidence="1" id="KW-0472">Membrane</keyword>
<protein>
    <submittedName>
        <fullName evidence="2">Uncharacterized protein</fullName>
    </submittedName>
</protein>
<dbReference type="HOGENOM" id="CLU_184388_0_0_6"/>
<organism evidence="2 3">
    <name type="scientific">Frateuria aurantia (strain ATCC 33424 / DSM 6220 / KCTC 2777 / LMG 1558 / NBRC 3245 / NCIMB 13370)</name>
    <name type="common">Acetobacter aurantius</name>
    <dbReference type="NCBI Taxonomy" id="767434"/>
    <lineage>
        <taxon>Bacteria</taxon>
        <taxon>Pseudomonadati</taxon>
        <taxon>Pseudomonadota</taxon>
        <taxon>Gammaproteobacteria</taxon>
        <taxon>Lysobacterales</taxon>
        <taxon>Rhodanobacteraceae</taxon>
        <taxon>Frateuria</taxon>
    </lineage>
</organism>
<dbReference type="Proteomes" id="UP000005234">
    <property type="component" value="Chromosome"/>
</dbReference>
<accession>H8L6W9</accession>
<keyword evidence="3" id="KW-1185">Reference proteome</keyword>
<keyword evidence="1" id="KW-0812">Transmembrane</keyword>
<evidence type="ECO:0000313" key="2">
    <source>
        <dbReference type="EMBL" id="AFC86051.1"/>
    </source>
</evidence>
<name>H8L6W9_FRAAD</name>
<evidence type="ECO:0000256" key="1">
    <source>
        <dbReference type="SAM" id="Phobius"/>
    </source>
</evidence>
<sequence length="95" mass="10801">MTWLALMLNLFCAGLLYLVHPNQNWLPQALPARRRHPAVCFWLASLLPWCHAFGLSAGPAAWLTTSMLVWATAPYLGWLRHARLARASRLAPLRR</sequence>
<dbReference type="EMBL" id="CP003350">
    <property type="protein sequence ID" value="AFC86051.1"/>
    <property type="molecule type" value="Genomic_DNA"/>
</dbReference>
<proteinExistence type="predicted"/>
<gene>
    <name evidence="2" type="ordered locus">Fraau_1637</name>
</gene>
<feature type="transmembrane region" description="Helical" evidence="1">
    <location>
        <begin position="60"/>
        <end position="79"/>
    </location>
</feature>
<keyword evidence="1" id="KW-1133">Transmembrane helix</keyword>
<evidence type="ECO:0000313" key="3">
    <source>
        <dbReference type="Proteomes" id="UP000005234"/>
    </source>
</evidence>
<dbReference type="KEGG" id="fau:Fraau_1637"/>
<dbReference type="STRING" id="767434.Fraau_1637"/>